<proteinExistence type="predicted"/>
<protein>
    <recommendedName>
        <fullName evidence="2">F-box domain-containing protein</fullName>
    </recommendedName>
</protein>
<reference evidence="3" key="2">
    <citation type="submission" date="2021-10" db="EMBL/GenBank/DDBJ databases">
        <title>Phylogenomics reveals ancestral predisposition of the termite-cultivated fungus Termitomyces towards a domesticated lifestyle.</title>
        <authorList>
            <person name="Auxier B."/>
            <person name="Grum-Grzhimaylo A."/>
            <person name="Cardenas M.E."/>
            <person name="Lodge J.D."/>
            <person name="Laessoe T."/>
            <person name="Pedersen O."/>
            <person name="Smith M.E."/>
            <person name="Kuyper T.W."/>
            <person name="Franco-Molano E.A."/>
            <person name="Baroni T.J."/>
            <person name="Aanen D.K."/>
        </authorList>
    </citation>
    <scope>NUCLEOTIDE SEQUENCE</scope>
    <source>
        <strain evidence="3">D49</strain>
    </source>
</reference>
<organism evidence="3 4">
    <name type="scientific">Sphagnurus paluster</name>
    <dbReference type="NCBI Taxonomy" id="117069"/>
    <lineage>
        <taxon>Eukaryota</taxon>
        <taxon>Fungi</taxon>
        <taxon>Dikarya</taxon>
        <taxon>Basidiomycota</taxon>
        <taxon>Agaricomycotina</taxon>
        <taxon>Agaricomycetes</taxon>
        <taxon>Agaricomycetidae</taxon>
        <taxon>Agaricales</taxon>
        <taxon>Tricholomatineae</taxon>
        <taxon>Lyophyllaceae</taxon>
        <taxon>Sphagnurus</taxon>
    </lineage>
</organism>
<feature type="chain" id="PRO_5040344387" description="F-box domain-containing protein" evidence="1">
    <location>
        <begin position="16"/>
        <end position="492"/>
    </location>
</feature>
<keyword evidence="1" id="KW-0732">Signal</keyword>
<name>A0A9P7KGF8_9AGAR</name>
<feature type="signal peptide" evidence="1">
    <location>
        <begin position="1"/>
        <end position="15"/>
    </location>
</feature>
<dbReference type="Proteomes" id="UP000717328">
    <property type="component" value="Unassembled WGS sequence"/>
</dbReference>
<dbReference type="EMBL" id="JABCKI010000240">
    <property type="protein sequence ID" value="KAG5651461.1"/>
    <property type="molecule type" value="Genomic_DNA"/>
</dbReference>
<evidence type="ECO:0000259" key="2">
    <source>
        <dbReference type="PROSITE" id="PS50181"/>
    </source>
</evidence>
<dbReference type="PROSITE" id="PS50181">
    <property type="entry name" value="FBOX"/>
    <property type="match status" value="1"/>
</dbReference>
<evidence type="ECO:0000313" key="4">
    <source>
        <dbReference type="Proteomes" id="UP000717328"/>
    </source>
</evidence>
<accession>A0A9P7KGF8</accession>
<gene>
    <name evidence="3" type="ORF">H0H81_008597</name>
</gene>
<sequence length="492" mass="55322">MIGITILGFPTEILLLFVGQLELSDVFNFLSACSSLRKLCDVPSLWISLLQRTKLRRKIACPTGTDLRNLQSKDLQIIARHTNRLEINWQSEAPRFLKPADFTLPDILTARHIWLLSVVPGTSMAILRAHGVGNKETLLLWPIGKPESLIMTIISAYSFVTFAFYHQSDRLLLACTTLLEEDVSRSVAIPQRLQIFSIFYESKFVELVYEVSVRGKVLSLGLSKDILAFIYSKDEDPPMYYLTTANYTTNRSLNVLFNPYSNFQYLGDPCLIVLDHKFLLAVGNRFTYDLHQFSPKALLLGAEEHTTPVGSLKNPITKVAHFRSPGGGFNSPIGGRPFVLMERMLWSPIGAYAIHSGRFILSQSAGHFYTTVHFWPYLRGAEELETTTRMCSDDARVTVELDGLFHQYAISHSGAYAVLSMGNSDASAGEVVQLLHFIRDPLHIDVRRITLPVCAAHNPPTTHTRRSLEIDDRKGVIYISHGSSQFRAVRFA</sequence>
<dbReference type="InterPro" id="IPR036047">
    <property type="entry name" value="F-box-like_dom_sf"/>
</dbReference>
<dbReference type="OrthoDB" id="3042786at2759"/>
<dbReference type="InterPro" id="IPR001810">
    <property type="entry name" value="F-box_dom"/>
</dbReference>
<feature type="domain" description="F-box" evidence="2">
    <location>
        <begin position="3"/>
        <end position="49"/>
    </location>
</feature>
<comment type="caution">
    <text evidence="3">The sequence shown here is derived from an EMBL/GenBank/DDBJ whole genome shotgun (WGS) entry which is preliminary data.</text>
</comment>
<dbReference type="SUPFAM" id="SSF81383">
    <property type="entry name" value="F-box domain"/>
    <property type="match status" value="1"/>
</dbReference>
<keyword evidence="4" id="KW-1185">Reference proteome</keyword>
<dbReference type="AlphaFoldDB" id="A0A9P7KGF8"/>
<evidence type="ECO:0000313" key="3">
    <source>
        <dbReference type="EMBL" id="KAG5651461.1"/>
    </source>
</evidence>
<evidence type="ECO:0000256" key="1">
    <source>
        <dbReference type="SAM" id="SignalP"/>
    </source>
</evidence>
<reference evidence="3" key="1">
    <citation type="submission" date="2021-02" db="EMBL/GenBank/DDBJ databases">
        <authorList>
            <person name="Nieuwenhuis M."/>
            <person name="Van De Peppel L.J.J."/>
        </authorList>
    </citation>
    <scope>NUCLEOTIDE SEQUENCE</scope>
    <source>
        <strain evidence="3">D49</strain>
    </source>
</reference>